<evidence type="ECO:0000256" key="3">
    <source>
        <dbReference type="ARBA" id="ARBA00022737"/>
    </source>
</evidence>
<dbReference type="GO" id="GO:0015418">
    <property type="term" value="F:ABC-type quaternary ammonium compound transporting activity"/>
    <property type="evidence" value="ECO:0007669"/>
    <property type="project" value="UniProtKB-EC"/>
</dbReference>
<proteinExistence type="inferred from homology"/>
<dbReference type="HOGENOM" id="CLU_000604_2_2_6"/>
<evidence type="ECO:0000313" key="9">
    <source>
        <dbReference type="Proteomes" id="UP000013117"/>
    </source>
</evidence>
<dbReference type="Proteomes" id="UP000013117">
    <property type="component" value="Unassembled WGS sequence"/>
</dbReference>
<dbReference type="PANTHER" id="PTHR43117:SF4">
    <property type="entry name" value="OSMOPROTECTANT IMPORT ATP-BINDING PROTEIN OSMV"/>
    <property type="match status" value="1"/>
</dbReference>
<dbReference type="PATRIC" id="fig|1120926.3.peg.1478"/>
<gene>
    <name evidence="8" type="ORF">F960_01538</name>
</gene>
<dbReference type="GeneID" id="84208918"/>
<dbReference type="InterPro" id="IPR005892">
    <property type="entry name" value="Gly-betaine_transp_ATP-bd"/>
</dbReference>
<dbReference type="NCBIfam" id="TIGR01186">
    <property type="entry name" value="proV"/>
    <property type="match status" value="1"/>
</dbReference>
<comment type="subunit">
    <text evidence="6">The complex is probably composed of two ATP-binding proteins, two transmembrane proteins and a solute-binding protein.</text>
</comment>
<dbReference type="PROSITE" id="PS00211">
    <property type="entry name" value="ABC_TRANSPORTER_1"/>
    <property type="match status" value="1"/>
</dbReference>
<dbReference type="GO" id="GO:0005524">
    <property type="term" value="F:ATP binding"/>
    <property type="evidence" value="ECO:0007669"/>
    <property type="project" value="UniProtKB-UniRule"/>
</dbReference>
<comment type="subcellular location">
    <subcellularLocation>
        <location evidence="6">Cell inner membrane</location>
        <topology evidence="6">Peripheral membrane protein</topology>
    </subcellularLocation>
</comment>
<evidence type="ECO:0000313" key="8">
    <source>
        <dbReference type="EMBL" id="ENV34220.1"/>
    </source>
</evidence>
<keyword evidence="9" id="KW-1185">Reference proteome</keyword>
<keyword evidence="2 6" id="KW-0813">Transport</keyword>
<comment type="similarity">
    <text evidence="1 6">Belongs to the ABC transporter superfamily.</text>
</comment>
<sequence>MIHLKNIVKQYGNTSALKQINLEIRNGELVTLIGPSGCGKSTLLRVINRMIEPTSGEILIHGENALNLDPVKLRRSIGYVIQNAGLFPHLTVEKNVEIVTELLGWDKAKRKQRAQELLHVVGLAPEKFAHRYPKELSGGQQQRVGIARALAADPAILLMDEPFSAVDPITREQLQAELLAIQTQVKKTIVFVTHDIHEAVRLGDKVALMQEGEIVQFDTPDQILKSPKNDFVAQFLGQERELQRLSLHLVGDIIQQGHGFFDLEQVNINQEHTISIKANARNALSKLLSGVPSLLVLDDDEKPIARVSVHDFIRGAL</sequence>
<keyword evidence="6" id="KW-0997">Cell inner membrane</keyword>
<dbReference type="EMBL" id="APPN01000059">
    <property type="protein sequence ID" value="ENV34220.1"/>
    <property type="molecule type" value="Genomic_DNA"/>
</dbReference>
<dbReference type="SUPFAM" id="SSF52540">
    <property type="entry name" value="P-loop containing nucleoside triphosphate hydrolases"/>
    <property type="match status" value="1"/>
</dbReference>
<dbReference type="AlphaFoldDB" id="N8ZRV1"/>
<evidence type="ECO:0000256" key="2">
    <source>
        <dbReference type="ARBA" id="ARBA00022448"/>
    </source>
</evidence>
<dbReference type="EC" id="7.6.2.9" evidence="6"/>
<evidence type="ECO:0000256" key="1">
    <source>
        <dbReference type="ARBA" id="ARBA00005417"/>
    </source>
</evidence>
<reference evidence="8 9" key="1">
    <citation type="submission" date="2013-02" db="EMBL/GenBank/DDBJ databases">
        <title>The Genome Sequence of Acinetobacter gerneri CIP 107464.</title>
        <authorList>
            <consortium name="The Broad Institute Genome Sequencing Platform"/>
            <consortium name="The Broad Institute Genome Sequencing Center for Infectious Disease"/>
            <person name="Cerqueira G."/>
            <person name="Feldgarden M."/>
            <person name="Courvalin P."/>
            <person name="Perichon B."/>
            <person name="Grillot-Courvalin C."/>
            <person name="Clermont D."/>
            <person name="Rocha E."/>
            <person name="Yoon E.-J."/>
            <person name="Nemec A."/>
            <person name="Walker B."/>
            <person name="Young S.K."/>
            <person name="Zeng Q."/>
            <person name="Gargeya S."/>
            <person name="Fitzgerald M."/>
            <person name="Haas B."/>
            <person name="Abouelleil A."/>
            <person name="Alvarado L."/>
            <person name="Arachchi H.M."/>
            <person name="Berlin A.M."/>
            <person name="Chapman S.B."/>
            <person name="Dewar J."/>
            <person name="Goldberg J."/>
            <person name="Griggs A."/>
            <person name="Gujja S."/>
            <person name="Hansen M."/>
            <person name="Howarth C."/>
            <person name="Imamovic A."/>
            <person name="Larimer J."/>
            <person name="McCowan C."/>
            <person name="Murphy C."/>
            <person name="Neiman D."/>
            <person name="Pearson M."/>
            <person name="Priest M."/>
            <person name="Roberts A."/>
            <person name="Saif S."/>
            <person name="Shea T."/>
            <person name="Sisk P."/>
            <person name="Sykes S."/>
            <person name="Wortman J."/>
            <person name="Nusbaum C."/>
            <person name="Birren B."/>
        </authorList>
    </citation>
    <scope>NUCLEOTIDE SEQUENCE [LARGE SCALE GENOMIC DNA]</scope>
    <source>
        <strain evidence="8 9">CIP 107464</strain>
    </source>
</reference>
<dbReference type="InterPro" id="IPR017871">
    <property type="entry name" value="ABC_transporter-like_CS"/>
</dbReference>
<keyword evidence="6" id="KW-1003">Cell membrane</keyword>
<dbReference type="Gene3D" id="3.40.50.300">
    <property type="entry name" value="P-loop containing nucleotide triphosphate hydrolases"/>
    <property type="match status" value="1"/>
</dbReference>
<evidence type="ECO:0000256" key="5">
    <source>
        <dbReference type="ARBA" id="ARBA00022840"/>
    </source>
</evidence>
<evidence type="ECO:0000256" key="6">
    <source>
        <dbReference type="RuleBase" id="RU369116"/>
    </source>
</evidence>
<keyword evidence="3" id="KW-0677">Repeat</keyword>
<dbReference type="GO" id="GO:0031460">
    <property type="term" value="P:glycine betaine transport"/>
    <property type="evidence" value="ECO:0007669"/>
    <property type="project" value="InterPro"/>
</dbReference>
<dbReference type="OrthoDB" id="9802264at2"/>
<dbReference type="Pfam" id="PF00005">
    <property type="entry name" value="ABC_tran"/>
    <property type="match status" value="1"/>
</dbReference>
<protein>
    <recommendedName>
        <fullName evidence="6">Quaternary amine transport ATP-binding protein</fullName>
        <ecNumber evidence="6">7.6.2.9</ecNumber>
    </recommendedName>
</protein>
<dbReference type="GO" id="GO:0005886">
    <property type="term" value="C:plasma membrane"/>
    <property type="evidence" value="ECO:0007669"/>
    <property type="project" value="UniProtKB-SubCell"/>
</dbReference>
<dbReference type="eggNOG" id="COG1125">
    <property type="taxonomic scope" value="Bacteria"/>
</dbReference>
<dbReference type="GO" id="GO:0016887">
    <property type="term" value="F:ATP hydrolysis activity"/>
    <property type="evidence" value="ECO:0007669"/>
    <property type="project" value="UniProtKB-UniRule"/>
</dbReference>
<dbReference type="InterPro" id="IPR027417">
    <property type="entry name" value="P-loop_NTPase"/>
</dbReference>
<dbReference type="STRING" id="202952.GCA_000747725_02990"/>
<dbReference type="FunFam" id="3.40.50.300:FF:000425">
    <property type="entry name" value="Probable ABC transporter, ATP-binding subunit"/>
    <property type="match status" value="1"/>
</dbReference>
<keyword evidence="6" id="KW-0472">Membrane</keyword>
<keyword evidence="4 6" id="KW-0547">Nucleotide-binding</keyword>
<dbReference type="InterPro" id="IPR003593">
    <property type="entry name" value="AAA+_ATPase"/>
</dbReference>
<dbReference type="GO" id="GO:0006865">
    <property type="term" value="P:amino acid transport"/>
    <property type="evidence" value="ECO:0007669"/>
    <property type="project" value="UniProtKB-UniRule"/>
</dbReference>
<accession>N8ZRV1</accession>
<keyword evidence="5 6" id="KW-0067">ATP-binding</keyword>
<name>N8ZRV1_9GAMM</name>
<dbReference type="InterPro" id="IPR003439">
    <property type="entry name" value="ABC_transporter-like_ATP-bd"/>
</dbReference>
<comment type="catalytic activity">
    <reaction evidence="6">
        <text>a quaternary ammonium(out) + ATP + H2O = a quaternary ammonium(in) + ADP + phosphate + H(+)</text>
        <dbReference type="Rhea" id="RHEA:11036"/>
        <dbReference type="ChEBI" id="CHEBI:15377"/>
        <dbReference type="ChEBI" id="CHEBI:15378"/>
        <dbReference type="ChEBI" id="CHEBI:30616"/>
        <dbReference type="ChEBI" id="CHEBI:35267"/>
        <dbReference type="ChEBI" id="CHEBI:43474"/>
        <dbReference type="ChEBI" id="CHEBI:456216"/>
    </reaction>
</comment>
<dbReference type="RefSeq" id="WP_004860960.1">
    <property type="nucleotide sequence ID" value="NZ_ASYY01000029.1"/>
</dbReference>
<dbReference type="SMART" id="SM00382">
    <property type="entry name" value="AAA"/>
    <property type="match status" value="1"/>
</dbReference>
<feature type="domain" description="ABC transporter" evidence="7">
    <location>
        <begin position="2"/>
        <end position="236"/>
    </location>
</feature>
<dbReference type="PROSITE" id="PS50893">
    <property type="entry name" value="ABC_TRANSPORTER_2"/>
    <property type="match status" value="1"/>
</dbReference>
<dbReference type="PANTHER" id="PTHR43117">
    <property type="entry name" value="OSMOPROTECTANT IMPORT ATP-BINDING PROTEIN OSMV"/>
    <property type="match status" value="1"/>
</dbReference>
<evidence type="ECO:0000259" key="7">
    <source>
        <dbReference type="PROSITE" id="PS50893"/>
    </source>
</evidence>
<organism evidence="8 9">
    <name type="scientific">Acinetobacter gerneri DSM 14967 = CIP 107464 = MTCC 9824</name>
    <dbReference type="NCBI Taxonomy" id="1120926"/>
    <lineage>
        <taxon>Bacteria</taxon>
        <taxon>Pseudomonadati</taxon>
        <taxon>Pseudomonadota</taxon>
        <taxon>Gammaproteobacteria</taxon>
        <taxon>Moraxellales</taxon>
        <taxon>Moraxellaceae</taxon>
        <taxon>Acinetobacter</taxon>
    </lineage>
</organism>
<evidence type="ECO:0000256" key="4">
    <source>
        <dbReference type="ARBA" id="ARBA00022741"/>
    </source>
</evidence>
<comment type="caution">
    <text evidence="8">The sequence shown here is derived from an EMBL/GenBank/DDBJ whole genome shotgun (WGS) entry which is preliminary data.</text>
</comment>